<gene>
    <name evidence="5" type="ORF">BRYFOR_06972</name>
</gene>
<dbReference type="EMBL" id="ACCL02000008">
    <property type="protein sequence ID" value="EET60906.1"/>
    <property type="molecule type" value="Genomic_DNA"/>
</dbReference>
<feature type="region of interest" description="Disordered" evidence="1">
    <location>
        <begin position="413"/>
        <end position="466"/>
    </location>
</feature>
<protein>
    <submittedName>
        <fullName evidence="5">Uncharacterized protein</fullName>
    </submittedName>
</protein>
<dbReference type="STRING" id="168384.SAMN05660368_00411"/>
<keyword evidence="2" id="KW-0472">Membrane</keyword>
<keyword evidence="2" id="KW-0812">Transmembrane</keyword>
<evidence type="ECO:0000256" key="2">
    <source>
        <dbReference type="SAM" id="Phobius"/>
    </source>
</evidence>
<reference evidence="5" key="1">
    <citation type="submission" date="2009-07" db="EMBL/GenBank/DDBJ databases">
        <authorList>
            <person name="Weinstock G."/>
            <person name="Sodergren E."/>
            <person name="Clifton S."/>
            <person name="Fulton L."/>
            <person name="Fulton B."/>
            <person name="Courtney L."/>
            <person name="Fronick C."/>
            <person name="Harrison M."/>
            <person name="Strong C."/>
            <person name="Farmer C."/>
            <person name="Delahaunty K."/>
            <person name="Markovic C."/>
            <person name="Hall O."/>
            <person name="Minx P."/>
            <person name="Tomlinson C."/>
            <person name="Mitreva M."/>
            <person name="Nelson J."/>
            <person name="Hou S."/>
            <person name="Wollam A."/>
            <person name="Pepin K.H."/>
            <person name="Johnson M."/>
            <person name="Bhonagiri V."/>
            <person name="Nash W.E."/>
            <person name="Warren W."/>
            <person name="Chinwalla A."/>
            <person name="Mardis E.R."/>
            <person name="Wilson R.K."/>
        </authorList>
    </citation>
    <scope>NUCLEOTIDE SEQUENCE [LARGE SCALE GENOMIC DNA]</scope>
    <source>
        <strain evidence="5">DSM 14469</strain>
    </source>
</reference>
<evidence type="ECO:0000259" key="3">
    <source>
        <dbReference type="Pfam" id="PF09822"/>
    </source>
</evidence>
<feature type="transmembrane region" description="Helical" evidence="2">
    <location>
        <begin position="20"/>
        <end position="39"/>
    </location>
</feature>
<dbReference type="RefSeq" id="WP_006861766.1">
    <property type="nucleotide sequence ID" value="NZ_ACCL02000008.1"/>
</dbReference>
<dbReference type="InterPro" id="IPR019196">
    <property type="entry name" value="ABC_transp_unknown"/>
</dbReference>
<dbReference type="Pfam" id="PF09822">
    <property type="entry name" value="ABC_transp_aux"/>
    <property type="match status" value="1"/>
</dbReference>
<keyword evidence="2" id="KW-1133">Transmembrane helix</keyword>
<feature type="compositionally biased region" description="Acidic residues" evidence="1">
    <location>
        <begin position="413"/>
        <end position="424"/>
    </location>
</feature>
<feature type="domain" description="ABC-type uncharacterised transport system" evidence="3">
    <location>
        <begin position="182"/>
        <end position="357"/>
    </location>
</feature>
<sequence length="558" mass="60886">MKIKSIKLEKGRRQTKHGSYSLMLTAIVVAAAVVVNLIVSELPSKYTQIDLTSAQLSVLTEQSEELLDSLTEDITIYYVVQDENRDTNVSRLLERYEGASGHIKVVEKDPVRYPKFTSQYTDESLTENSVIIECGGQSRIINYEDMYESEFNYNYYSYETTGFDAEGQITSAIAALSSGSLPKIYTLTGHNEATVGTSLQSSIEKENVQTEELNLISEERVPEDADAVMILSPQQDLTDAEAQKLLNYLRTGGRAVIVTDYSTEEMPNLESVLEYYGMEKAEGVVLESDNGHYVQVPYYLLPTIESTEVSEDLTGGGSYVLVAAAQGLQLSENTRDGLTVTSVLTTSDNSYSKTDVENMKTYAQEDGDIDGPFSIGALATETVELTEELLAETAEVSEDVSLDTVLDGLEIEEEEADTDADSGTDAESGTDTASDDADAESSADTDSETDTESGAEDEDAEDDTETAETRIAVFTSSSLLDESANQMVSGGNYRLFVNTISWLCGNETTVSIPAKSMSTEYLTVPAASASFWSILVIGVIPGGFLIAGLYTWLRRRRQ</sequence>
<dbReference type="eggNOG" id="COG3225">
    <property type="taxonomic scope" value="Bacteria"/>
</dbReference>
<dbReference type="OrthoDB" id="9766228at2"/>
<proteinExistence type="predicted"/>
<feature type="transmembrane region" description="Helical" evidence="2">
    <location>
        <begin position="531"/>
        <end position="553"/>
    </location>
</feature>
<feature type="compositionally biased region" description="Acidic residues" evidence="1">
    <location>
        <begin position="433"/>
        <end position="466"/>
    </location>
</feature>
<dbReference type="Pfam" id="PF23357">
    <property type="entry name" value="DUF7088"/>
    <property type="match status" value="1"/>
</dbReference>
<keyword evidence="6" id="KW-1185">Reference proteome</keyword>
<evidence type="ECO:0000256" key="1">
    <source>
        <dbReference type="SAM" id="MobiDB-lite"/>
    </source>
</evidence>
<organism evidence="5 6">
    <name type="scientific">Marvinbryantia formatexigens DSM 14469</name>
    <dbReference type="NCBI Taxonomy" id="478749"/>
    <lineage>
        <taxon>Bacteria</taxon>
        <taxon>Bacillati</taxon>
        <taxon>Bacillota</taxon>
        <taxon>Clostridia</taxon>
        <taxon>Lachnospirales</taxon>
        <taxon>Lachnospiraceae</taxon>
        <taxon>Marvinbryantia</taxon>
    </lineage>
</organism>
<dbReference type="AlphaFoldDB" id="C6LEC3"/>
<evidence type="ECO:0000313" key="6">
    <source>
        <dbReference type="Proteomes" id="UP000005561"/>
    </source>
</evidence>
<dbReference type="InterPro" id="IPR055396">
    <property type="entry name" value="DUF7088"/>
</dbReference>
<comment type="caution">
    <text evidence="5">The sequence shown here is derived from an EMBL/GenBank/DDBJ whole genome shotgun (WGS) entry which is preliminary data.</text>
</comment>
<name>C6LEC3_9FIRM</name>
<accession>C6LEC3</accession>
<evidence type="ECO:0000259" key="4">
    <source>
        <dbReference type="Pfam" id="PF23357"/>
    </source>
</evidence>
<feature type="domain" description="DUF7088" evidence="4">
    <location>
        <begin position="56"/>
        <end position="137"/>
    </location>
</feature>
<evidence type="ECO:0000313" key="5">
    <source>
        <dbReference type="EMBL" id="EET60906.1"/>
    </source>
</evidence>
<dbReference type="Proteomes" id="UP000005561">
    <property type="component" value="Unassembled WGS sequence"/>
</dbReference>